<evidence type="ECO:0008006" key="4">
    <source>
        <dbReference type="Google" id="ProtNLM"/>
    </source>
</evidence>
<evidence type="ECO:0000313" key="3">
    <source>
        <dbReference type="Proteomes" id="UP000287651"/>
    </source>
</evidence>
<dbReference type="Proteomes" id="UP000287651">
    <property type="component" value="Unassembled WGS sequence"/>
</dbReference>
<protein>
    <recommendedName>
        <fullName evidence="4">Golgin candidate 5</fullName>
    </recommendedName>
</protein>
<gene>
    <name evidence="2" type="ORF">B296_00055691</name>
</gene>
<feature type="coiled-coil region" evidence="1">
    <location>
        <begin position="137"/>
        <end position="216"/>
    </location>
</feature>
<sequence length="334" mass="38135">VEETKVESIKRDKATTEKLLQETIERNQSELAAQKEFYTNALNAAKEAEALAEARANNEARVELESRLKEAGEREAMLVQTLEELRQSLTRTEQQVLASELRYTELITQVPESTRPLLRQIEAMQISCIRAEQTQLSRSLEKERQRASESRQEYLAAMEEAATQEGRAKQLEDEIKEIRSKHKKELQDEMVHRELLEKELERVRTAKAELEKTLARETLPIANQDQTKNLPTRKLSSAGSLSSIEESIFLQASLDSSDNFYLERRASGEATVSPYFLKSMTQNAYEAALRQKDGELASYMSRLASLESIRDSLAEELVKMTEQVNSLTVLLFVF</sequence>
<dbReference type="AlphaFoldDB" id="A0A426XYA4"/>
<evidence type="ECO:0000313" key="2">
    <source>
        <dbReference type="EMBL" id="RRT44528.1"/>
    </source>
</evidence>
<feature type="coiled-coil region" evidence="1">
    <location>
        <begin position="75"/>
        <end position="102"/>
    </location>
</feature>
<comment type="caution">
    <text evidence="2">The sequence shown here is derived from an EMBL/GenBank/DDBJ whole genome shotgun (WGS) entry which is preliminary data.</text>
</comment>
<feature type="coiled-coil region" evidence="1">
    <location>
        <begin position="296"/>
        <end position="323"/>
    </location>
</feature>
<dbReference type="EMBL" id="AMZH03016409">
    <property type="protein sequence ID" value="RRT44528.1"/>
    <property type="molecule type" value="Genomic_DNA"/>
</dbReference>
<evidence type="ECO:0000256" key="1">
    <source>
        <dbReference type="SAM" id="Coils"/>
    </source>
</evidence>
<dbReference type="PANTHER" id="PTHR47347:SF2">
    <property type="entry name" value="GOLGIN CANDIDATE 5"/>
    <property type="match status" value="1"/>
</dbReference>
<name>A0A426XYA4_ENSVE</name>
<reference evidence="2 3" key="1">
    <citation type="journal article" date="2014" name="Agronomy (Basel)">
        <title>A Draft Genome Sequence for Ensete ventricosum, the Drought-Tolerant Tree Against Hunger.</title>
        <authorList>
            <person name="Harrison J."/>
            <person name="Moore K.A."/>
            <person name="Paszkiewicz K."/>
            <person name="Jones T."/>
            <person name="Grant M."/>
            <person name="Ambacheew D."/>
            <person name="Muzemil S."/>
            <person name="Studholme D.J."/>
        </authorList>
    </citation>
    <scope>NUCLEOTIDE SEQUENCE [LARGE SCALE GENOMIC DNA]</scope>
</reference>
<accession>A0A426XYA4</accession>
<dbReference type="PANTHER" id="PTHR47347">
    <property type="entry name" value="GOLGIN CANDIDATE 5"/>
    <property type="match status" value="1"/>
</dbReference>
<proteinExistence type="predicted"/>
<organism evidence="2 3">
    <name type="scientific">Ensete ventricosum</name>
    <name type="common">Abyssinian banana</name>
    <name type="synonym">Musa ensete</name>
    <dbReference type="NCBI Taxonomy" id="4639"/>
    <lineage>
        <taxon>Eukaryota</taxon>
        <taxon>Viridiplantae</taxon>
        <taxon>Streptophyta</taxon>
        <taxon>Embryophyta</taxon>
        <taxon>Tracheophyta</taxon>
        <taxon>Spermatophyta</taxon>
        <taxon>Magnoliopsida</taxon>
        <taxon>Liliopsida</taxon>
        <taxon>Zingiberales</taxon>
        <taxon>Musaceae</taxon>
        <taxon>Ensete</taxon>
    </lineage>
</organism>
<feature type="non-terminal residue" evidence="2">
    <location>
        <position position="1"/>
    </location>
</feature>
<keyword evidence="1" id="KW-0175">Coiled coil</keyword>